<dbReference type="SUPFAM" id="SSF56925">
    <property type="entry name" value="OMPA-like"/>
    <property type="match status" value="1"/>
</dbReference>
<gene>
    <name evidence="4" type="ORF">AP75_05395</name>
</gene>
<feature type="domain" description="Outer membrane protein beta-barrel" evidence="3">
    <location>
        <begin position="9"/>
        <end position="197"/>
    </location>
</feature>
<evidence type="ECO:0000313" key="5">
    <source>
        <dbReference type="Proteomes" id="UP000197587"/>
    </source>
</evidence>
<name>A0A246BA89_9FLAO</name>
<dbReference type="AlphaFoldDB" id="A0A246BA89"/>
<dbReference type="EMBL" id="JASZ02000008">
    <property type="protein sequence ID" value="OWK98580.1"/>
    <property type="molecule type" value="Genomic_DNA"/>
</dbReference>
<dbReference type="Proteomes" id="UP000197587">
    <property type="component" value="Unassembled WGS sequence"/>
</dbReference>
<feature type="signal peptide" evidence="2">
    <location>
        <begin position="1"/>
        <end position="18"/>
    </location>
</feature>
<dbReference type="InterPro" id="IPR027385">
    <property type="entry name" value="Beta-barrel_OMP"/>
</dbReference>
<dbReference type="InterPro" id="IPR011250">
    <property type="entry name" value="OMP/PagP_B-barrel"/>
</dbReference>
<reference evidence="4 5" key="2">
    <citation type="submission" date="2017-05" db="EMBL/GenBank/DDBJ databases">
        <title>Genome of Chryseobacterium haifense.</title>
        <authorList>
            <person name="Newman J.D."/>
        </authorList>
    </citation>
    <scope>NUCLEOTIDE SEQUENCE [LARGE SCALE GENOMIC DNA]</scope>
    <source>
        <strain evidence="4 5">DSM 19056</strain>
    </source>
</reference>
<dbReference type="Pfam" id="PF13505">
    <property type="entry name" value="OMP_b-brl"/>
    <property type="match status" value="1"/>
</dbReference>
<comment type="caution">
    <text evidence="4">The sequence shown here is derived from an EMBL/GenBank/DDBJ whole genome shotgun (WGS) entry which is preliminary data.</text>
</comment>
<dbReference type="RefSeq" id="WP_031503220.1">
    <property type="nucleotide sequence ID" value="NZ_JASZ02000008.1"/>
</dbReference>
<evidence type="ECO:0000313" key="4">
    <source>
        <dbReference type="EMBL" id="OWK98580.1"/>
    </source>
</evidence>
<feature type="chain" id="PRO_5011254017" evidence="2">
    <location>
        <begin position="19"/>
        <end position="197"/>
    </location>
</feature>
<evidence type="ECO:0000256" key="1">
    <source>
        <dbReference type="ARBA" id="ARBA00022729"/>
    </source>
</evidence>
<keyword evidence="1 2" id="KW-0732">Signal</keyword>
<sequence>MKKLMLVGALALFAAVNAQVSTSTEGFAQGSTFITGAVGFASESIAEEKTSGFTIAPSVGYFVTPNIAIGAKLGYTSLKNEEGSYEETTDLLTAGVFGRYYWMPASKFSIFAELGADYRSLTEDDNTTSNEYKTNGFAIQLAPGMNYFLNNNFALEAKVGVLGYSSDKPDYTGAEATDNFNIGLNLNDITLGLVYKF</sequence>
<organism evidence="4 5">
    <name type="scientific">Kaistella haifensis DSM 19056</name>
    <dbReference type="NCBI Taxonomy" id="1450526"/>
    <lineage>
        <taxon>Bacteria</taxon>
        <taxon>Pseudomonadati</taxon>
        <taxon>Bacteroidota</taxon>
        <taxon>Flavobacteriia</taxon>
        <taxon>Flavobacteriales</taxon>
        <taxon>Weeksellaceae</taxon>
        <taxon>Chryseobacterium group</taxon>
        <taxon>Kaistella</taxon>
    </lineage>
</organism>
<dbReference type="Gene3D" id="2.40.160.20">
    <property type="match status" value="1"/>
</dbReference>
<accession>A0A246BA89</accession>
<proteinExistence type="predicted"/>
<reference evidence="4 5" key="1">
    <citation type="submission" date="2014-01" db="EMBL/GenBank/DDBJ databases">
        <authorList>
            <consortium name="Genome Consortium for Active Teaching"/>
            <person name="Sontag T.C."/>
            <person name="Newman J.D."/>
        </authorList>
    </citation>
    <scope>NUCLEOTIDE SEQUENCE [LARGE SCALE GENOMIC DNA]</scope>
    <source>
        <strain evidence="4 5">DSM 19056</strain>
    </source>
</reference>
<keyword evidence="5" id="KW-1185">Reference proteome</keyword>
<evidence type="ECO:0000259" key="3">
    <source>
        <dbReference type="Pfam" id="PF13505"/>
    </source>
</evidence>
<protein>
    <submittedName>
        <fullName evidence="4">Porin</fullName>
    </submittedName>
</protein>
<evidence type="ECO:0000256" key="2">
    <source>
        <dbReference type="SAM" id="SignalP"/>
    </source>
</evidence>